<gene>
    <name evidence="1" type="ORF">B0H17DRAFT_1062578</name>
</gene>
<reference evidence="1" key="1">
    <citation type="submission" date="2023-03" db="EMBL/GenBank/DDBJ databases">
        <title>Massive genome expansion in bonnet fungi (Mycena s.s.) driven by repeated elements and novel gene families across ecological guilds.</title>
        <authorList>
            <consortium name="Lawrence Berkeley National Laboratory"/>
            <person name="Harder C.B."/>
            <person name="Miyauchi S."/>
            <person name="Viragh M."/>
            <person name="Kuo A."/>
            <person name="Thoen E."/>
            <person name="Andreopoulos B."/>
            <person name="Lu D."/>
            <person name="Skrede I."/>
            <person name="Drula E."/>
            <person name="Henrissat B."/>
            <person name="Morin E."/>
            <person name="Kohler A."/>
            <person name="Barry K."/>
            <person name="LaButti K."/>
            <person name="Morin E."/>
            <person name="Salamov A."/>
            <person name="Lipzen A."/>
            <person name="Mereny Z."/>
            <person name="Hegedus B."/>
            <person name="Baldrian P."/>
            <person name="Stursova M."/>
            <person name="Weitz H."/>
            <person name="Taylor A."/>
            <person name="Grigoriev I.V."/>
            <person name="Nagy L.G."/>
            <person name="Martin F."/>
            <person name="Kauserud H."/>
        </authorList>
    </citation>
    <scope>NUCLEOTIDE SEQUENCE</scope>
    <source>
        <strain evidence="1">CBHHK067</strain>
    </source>
</reference>
<sequence length="146" mass="15767">MYQRVLNLGRERNSTISTAALASTSERPQTSGTAPRLIRARRWGRAQPLAPAAPATSLPECPAPLLTGLTRLTPHHRTPYLGCILLLPRTLIARAFAGLLSPSPGFVLFGTHVGLRMEGVQKSFLPPICSATSPESWAAILRCSRM</sequence>
<evidence type="ECO:0000313" key="1">
    <source>
        <dbReference type="EMBL" id="KAJ7691758.1"/>
    </source>
</evidence>
<dbReference type="Proteomes" id="UP001221757">
    <property type="component" value="Unassembled WGS sequence"/>
</dbReference>
<accession>A0AAD7DHW2</accession>
<organism evidence="1 2">
    <name type="scientific">Mycena rosella</name>
    <name type="common">Pink bonnet</name>
    <name type="synonym">Agaricus rosellus</name>
    <dbReference type="NCBI Taxonomy" id="1033263"/>
    <lineage>
        <taxon>Eukaryota</taxon>
        <taxon>Fungi</taxon>
        <taxon>Dikarya</taxon>
        <taxon>Basidiomycota</taxon>
        <taxon>Agaricomycotina</taxon>
        <taxon>Agaricomycetes</taxon>
        <taxon>Agaricomycetidae</taxon>
        <taxon>Agaricales</taxon>
        <taxon>Marasmiineae</taxon>
        <taxon>Mycenaceae</taxon>
        <taxon>Mycena</taxon>
    </lineage>
</organism>
<keyword evidence="2" id="KW-1185">Reference proteome</keyword>
<evidence type="ECO:0000313" key="2">
    <source>
        <dbReference type="Proteomes" id="UP001221757"/>
    </source>
</evidence>
<name>A0AAD7DHW2_MYCRO</name>
<dbReference type="EMBL" id="JARKIE010000056">
    <property type="protein sequence ID" value="KAJ7691758.1"/>
    <property type="molecule type" value="Genomic_DNA"/>
</dbReference>
<proteinExistence type="predicted"/>
<feature type="non-terminal residue" evidence="1">
    <location>
        <position position="1"/>
    </location>
</feature>
<comment type="caution">
    <text evidence="1">The sequence shown here is derived from an EMBL/GenBank/DDBJ whole genome shotgun (WGS) entry which is preliminary data.</text>
</comment>
<dbReference type="AlphaFoldDB" id="A0AAD7DHW2"/>
<protein>
    <submittedName>
        <fullName evidence="1">Uncharacterized protein</fullName>
    </submittedName>
</protein>